<protein>
    <submittedName>
        <fullName evidence="2">Uncharacterized protein</fullName>
    </submittedName>
</protein>
<comment type="caution">
    <text evidence="2">The sequence shown here is derived from an EMBL/GenBank/DDBJ whole genome shotgun (WGS) entry which is preliminary data.</text>
</comment>
<organism evidence="2 3">
    <name type="scientific">Jeongeupia naejangsanensis</name>
    <dbReference type="NCBI Taxonomy" id="613195"/>
    <lineage>
        <taxon>Bacteria</taxon>
        <taxon>Pseudomonadati</taxon>
        <taxon>Pseudomonadota</taxon>
        <taxon>Betaproteobacteria</taxon>
        <taxon>Neisseriales</taxon>
        <taxon>Chitinibacteraceae</taxon>
        <taxon>Jeongeupia</taxon>
    </lineage>
</organism>
<accession>A0ABS2BG32</accession>
<name>A0ABS2BG32_9NEIS</name>
<evidence type="ECO:0000256" key="1">
    <source>
        <dbReference type="SAM" id="MobiDB-lite"/>
    </source>
</evidence>
<evidence type="ECO:0000313" key="2">
    <source>
        <dbReference type="EMBL" id="MBM3114572.1"/>
    </source>
</evidence>
<dbReference type="Proteomes" id="UP000809431">
    <property type="component" value="Unassembled WGS sequence"/>
</dbReference>
<dbReference type="EMBL" id="JAESND010000001">
    <property type="protein sequence ID" value="MBM3114572.1"/>
    <property type="molecule type" value="Genomic_DNA"/>
</dbReference>
<evidence type="ECO:0000313" key="3">
    <source>
        <dbReference type="Proteomes" id="UP000809431"/>
    </source>
</evidence>
<feature type="region of interest" description="Disordered" evidence="1">
    <location>
        <begin position="1"/>
        <end position="25"/>
    </location>
</feature>
<sequence>MNVQADAARLANTPWRARPGNQHIHPERREELAVLNAKRAELEIVRHRRNAEQMQREMATDCQEPWQE</sequence>
<keyword evidence="3" id="KW-1185">Reference proteome</keyword>
<dbReference type="RefSeq" id="WP_203536256.1">
    <property type="nucleotide sequence ID" value="NZ_JAESND010000001.1"/>
</dbReference>
<proteinExistence type="predicted"/>
<gene>
    <name evidence="2" type="ORF">JMJ54_01910</name>
</gene>
<reference evidence="2 3" key="1">
    <citation type="submission" date="2021-01" db="EMBL/GenBank/DDBJ databases">
        <title>Draft Genome Sequence and Polyhydroxyalkanoate Biosynthetic Potential of Jeongeupia naejangsanensis Type Strain DSM 24253.</title>
        <authorList>
            <person name="Turrini P."/>
            <person name="Artuso I."/>
            <person name="Lugli G.A."/>
            <person name="Frangipani E."/>
            <person name="Ventura M."/>
            <person name="Visca P."/>
        </authorList>
    </citation>
    <scope>NUCLEOTIDE SEQUENCE [LARGE SCALE GENOMIC DNA]</scope>
    <source>
        <strain evidence="2 3">DSM 24253</strain>
    </source>
</reference>